<accession>A0A0A2UYF3</accession>
<sequence length="261" mass="29432">MRILLIMFLIVISFPSHHVDAERMLLDKNEAIFVFFSLPDGEAMLIQTGRGKDFLVNTASKESEDDLLAQLSNIGVDQLDSIILTNQEKSTCGNTSRIVKRYHVESVIHGADLEEICSKSNNHAKEVIWKEGELHELNPGLSVRVLPSMGESDMSLFFMYGKTSLMYLASGELELEQKIADSYPLKAEVIKIADYARTQSPTLHFLEEVDPHVAMVFPLQGSRPNEGLLERLHESWIEVYQLKNTGTTTILCNLEDYEVLS</sequence>
<name>A0A0A2UYF3_9BACI</name>
<comment type="caution">
    <text evidence="1">The sequence shown here is derived from an EMBL/GenBank/DDBJ whole genome shotgun (WGS) entry which is preliminary data.</text>
</comment>
<dbReference type="eggNOG" id="COG2333">
    <property type="taxonomic scope" value="Bacteria"/>
</dbReference>
<reference evidence="1 2" key="1">
    <citation type="submission" date="2013-08" db="EMBL/GenBank/DDBJ databases">
        <title>Genome of Pontibacillus chungwhensis.</title>
        <authorList>
            <person name="Wang Q."/>
            <person name="Wang G."/>
        </authorList>
    </citation>
    <scope>NUCLEOTIDE SEQUENCE [LARGE SCALE GENOMIC DNA]</scope>
    <source>
        <strain evidence="1 2">BH030062</strain>
    </source>
</reference>
<evidence type="ECO:0008006" key="3">
    <source>
        <dbReference type="Google" id="ProtNLM"/>
    </source>
</evidence>
<gene>
    <name evidence="1" type="ORF">N780_12385</name>
</gene>
<dbReference type="STRING" id="1385513.N780_12385"/>
<organism evidence="1 2">
    <name type="scientific">Pontibacillus chungwhensis BH030062</name>
    <dbReference type="NCBI Taxonomy" id="1385513"/>
    <lineage>
        <taxon>Bacteria</taxon>
        <taxon>Bacillati</taxon>
        <taxon>Bacillota</taxon>
        <taxon>Bacilli</taxon>
        <taxon>Bacillales</taxon>
        <taxon>Bacillaceae</taxon>
        <taxon>Pontibacillus</taxon>
    </lineage>
</organism>
<keyword evidence="2" id="KW-1185">Reference proteome</keyword>
<dbReference type="EMBL" id="AVBG01000001">
    <property type="protein sequence ID" value="KGP93297.1"/>
    <property type="molecule type" value="Genomic_DNA"/>
</dbReference>
<dbReference type="SUPFAM" id="SSF56281">
    <property type="entry name" value="Metallo-hydrolase/oxidoreductase"/>
    <property type="match status" value="1"/>
</dbReference>
<dbReference type="RefSeq" id="WP_036779344.1">
    <property type="nucleotide sequence ID" value="NZ_AVBG01000001.1"/>
</dbReference>
<dbReference type="OrthoDB" id="2696637at2"/>
<evidence type="ECO:0000313" key="2">
    <source>
        <dbReference type="Proteomes" id="UP000030153"/>
    </source>
</evidence>
<dbReference type="InterPro" id="IPR036866">
    <property type="entry name" value="RibonucZ/Hydroxyglut_hydro"/>
</dbReference>
<proteinExistence type="predicted"/>
<dbReference type="Proteomes" id="UP000030153">
    <property type="component" value="Unassembled WGS sequence"/>
</dbReference>
<evidence type="ECO:0000313" key="1">
    <source>
        <dbReference type="EMBL" id="KGP93297.1"/>
    </source>
</evidence>
<dbReference type="Gene3D" id="3.60.15.10">
    <property type="entry name" value="Ribonuclease Z/Hydroxyacylglutathione hydrolase-like"/>
    <property type="match status" value="1"/>
</dbReference>
<protein>
    <recommendedName>
        <fullName evidence="3">Hydrolase</fullName>
    </recommendedName>
</protein>
<dbReference type="AlphaFoldDB" id="A0A0A2UYF3"/>